<dbReference type="InterPro" id="IPR044137">
    <property type="entry name" value="AcnA_IRP_Swivel"/>
</dbReference>
<evidence type="ECO:0000256" key="7">
    <source>
        <dbReference type="ARBA" id="ARBA00022884"/>
    </source>
</evidence>
<keyword evidence="9 12" id="KW-0411">Iron-sulfur</keyword>
<dbReference type="PROSITE" id="PS01244">
    <property type="entry name" value="ACONITASE_2"/>
    <property type="match status" value="1"/>
</dbReference>
<dbReference type="CDD" id="cd01580">
    <property type="entry name" value="AcnA_IRP_Swivel"/>
    <property type="match status" value="1"/>
</dbReference>
<evidence type="ECO:0000313" key="17">
    <source>
        <dbReference type="EMBL" id="MBS7455916.1"/>
    </source>
</evidence>
<reference evidence="17 18" key="1">
    <citation type="journal article" date="2021" name="Microbiol. Resour. Announc.">
        <title>Draft Genome Sequence of Coralloluteibacterium stylophorae LMG 29479T.</title>
        <authorList>
            <person name="Karlyshev A.V."/>
            <person name="Kudryashova E.B."/>
            <person name="Ariskina E.V."/>
            <person name="Conroy A.P."/>
            <person name="Abidueva E.Y."/>
        </authorList>
    </citation>
    <scope>NUCLEOTIDE SEQUENCE [LARGE SCALE GENOMIC DNA]</scope>
    <source>
        <strain evidence="17 18">LMG 29479</strain>
    </source>
</reference>
<keyword evidence="8 12" id="KW-0408">Iron</keyword>
<dbReference type="EMBL" id="JAGQFT020000001">
    <property type="protein sequence ID" value="MBS7455916.1"/>
    <property type="molecule type" value="Genomic_DNA"/>
</dbReference>
<evidence type="ECO:0000256" key="9">
    <source>
        <dbReference type="ARBA" id="ARBA00023014"/>
    </source>
</evidence>
<protein>
    <recommendedName>
        <fullName evidence="12">Aconitate hydratase</fullName>
        <shortName evidence="12">Aconitase</shortName>
        <ecNumber evidence="12">4.2.1.3</ecNumber>
    </recommendedName>
</protein>
<name>A0A8J8AZ58_9GAMM</name>
<comment type="caution">
    <text evidence="16">The sequence shown here is derived from an EMBL/GenBank/DDBJ whole genome shotgun (WGS) entry which is preliminary data.</text>
</comment>
<comment type="similarity">
    <text evidence="3 12">Belongs to the aconitase/IPM isomerase family.</text>
</comment>
<dbReference type="UniPathway" id="UPA00223">
    <property type="reaction ID" value="UER00718"/>
</dbReference>
<accession>A0A8J8AZ58</accession>
<dbReference type="EMBL" id="JAGQFT010000127">
    <property type="protein sequence ID" value="MBR0563394.1"/>
    <property type="molecule type" value="Genomic_DNA"/>
</dbReference>
<dbReference type="NCBIfam" id="NF009520">
    <property type="entry name" value="PRK12881.1"/>
    <property type="match status" value="1"/>
</dbReference>
<evidence type="ECO:0000256" key="6">
    <source>
        <dbReference type="ARBA" id="ARBA00022723"/>
    </source>
</evidence>
<dbReference type="InterPro" id="IPR018136">
    <property type="entry name" value="Aconitase_4Fe-4S_BS"/>
</dbReference>
<dbReference type="InterPro" id="IPR001030">
    <property type="entry name" value="Acoase/IPM_deHydtase_lsu_aba"/>
</dbReference>
<dbReference type="SUPFAM" id="SSF52016">
    <property type="entry name" value="LeuD/IlvD-like"/>
    <property type="match status" value="1"/>
</dbReference>
<dbReference type="GO" id="GO:0006099">
    <property type="term" value="P:tricarboxylic acid cycle"/>
    <property type="evidence" value="ECO:0007669"/>
    <property type="project" value="UniProtKB-UniPathway"/>
</dbReference>
<gene>
    <name evidence="16" type="primary">acnA</name>
    <name evidence="17" type="ORF">KB893_002055</name>
    <name evidence="16" type="ORF">KB893_12850</name>
</gene>
<dbReference type="InterPro" id="IPR015928">
    <property type="entry name" value="Aconitase/3IPM_dehydase_swvl"/>
</dbReference>
<dbReference type="Gene3D" id="6.10.190.10">
    <property type="match status" value="1"/>
</dbReference>
<dbReference type="GO" id="GO:0051539">
    <property type="term" value="F:4 iron, 4 sulfur cluster binding"/>
    <property type="evidence" value="ECO:0007669"/>
    <property type="project" value="UniProtKB-KW"/>
</dbReference>
<proteinExistence type="inferred from homology"/>
<keyword evidence="4 12" id="KW-0004">4Fe-4S</keyword>
<comment type="catalytic activity">
    <reaction evidence="11 12">
        <text>citrate = D-threo-isocitrate</text>
        <dbReference type="Rhea" id="RHEA:10336"/>
        <dbReference type="ChEBI" id="CHEBI:15562"/>
        <dbReference type="ChEBI" id="CHEBI:16947"/>
        <dbReference type="EC" id="4.2.1.3"/>
    </reaction>
</comment>
<dbReference type="NCBIfam" id="NF006757">
    <property type="entry name" value="PRK09277.1"/>
    <property type="match status" value="1"/>
</dbReference>
<keyword evidence="18" id="KW-1185">Reference proteome</keyword>
<evidence type="ECO:0000259" key="14">
    <source>
        <dbReference type="Pfam" id="PF00330"/>
    </source>
</evidence>
<dbReference type="FunFam" id="3.20.19.10:FF:000001">
    <property type="entry name" value="Aconitate hydratase"/>
    <property type="match status" value="1"/>
</dbReference>
<evidence type="ECO:0000256" key="3">
    <source>
        <dbReference type="ARBA" id="ARBA00007185"/>
    </source>
</evidence>
<dbReference type="SUPFAM" id="SSF53732">
    <property type="entry name" value="Aconitase iron-sulfur domain"/>
    <property type="match status" value="1"/>
</dbReference>
<keyword evidence="6" id="KW-0479">Metal-binding</keyword>
<evidence type="ECO:0000256" key="2">
    <source>
        <dbReference type="ARBA" id="ARBA00004717"/>
    </source>
</evidence>
<evidence type="ECO:0000256" key="13">
    <source>
        <dbReference type="SAM" id="MobiDB-lite"/>
    </source>
</evidence>
<dbReference type="FunFam" id="3.30.499.10:FF:000009">
    <property type="entry name" value="Aconitate hydratase"/>
    <property type="match status" value="1"/>
</dbReference>
<evidence type="ECO:0000256" key="11">
    <source>
        <dbReference type="ARBA" id="ARBA00023501"/>
    </source>
</evidence>
<dbReference type="GO" id="GO:0003994">
    <property type="term" value="F:aconitate hydratase activity"/>
    <property type="evidence" value="ECO:0007669"/>
    <property type="project" value="UniProtKB-EC"/>
</dbReference>
<evidence type="ECO:0000256" key="5">
    <source>
        <dbReference type="ARBA" id="ARBA00022532"/>
    </source>
</evidence>
<dbReference type="PROSITE" id="PS00450">
    <property type="entry name" value="ACONITASE_1"/>
    <property type="match status" value="1"/>
</dbReference>
<evidence type="ECO:0000256" key="8">
    <source>
        <dbReference type="ARBA" id="ARBA00023004"/>
    </source>
</evidence>
<evidence type="ECO:0000313" key="16">
    <source>
        <dbReference type="EMBL" id="MBR0563394.1"/>
    </source>
</evidence>
<evidence type="ECO:0000256" key="12">
    <source>
        <dbReference type="RuleBase" id="RU361275"/>
    </source>
</evidence>
<dbReference type="PRINTS" id="PR00415">
    <property type="entry name" value="ACONITASE"/>
</dbReference>
<comment type="function">
    <text evidence="12">Catalyzes the isomerization of citrate to isocitrate via cis-aconitate.</text>
</comment>
<dbReference type="Proteomes" id="UP000675747">
    <property type="component" value="Unassembled WGS sequence"/>
</dbReference>
<evidence type="ECO:0000256" key="4">
    <source>
        <dbReference type="ARBA" id="ARBA00022485"/>
    </source>
</evidence>
<keyword evidence="10 12" id="KW-0456">Lyase</keyword>
<reference evidence="16" key="2">
    <citation type="submission" date="2021-04" db="EMBL/GenBank/DDBJ databases">
        <authorList>
            <person name="Karlyshev A.V."/>
        </authorList>
    </citation>
    <scope>NUCLEOTIDE SEQUENCE</scope>
    <source>
        <strain evidence="16">LMG 29479</strain>
    </source>
</reference>
<dbReference type="Pfam" id="PF00330">
    <property type="entry name" value="Aconitase"/>
    <property type="match status" value="1"/>
</dbReference>
<keyword evidence="7" id="KW-0694">RNA-binding</keyword>
<evidence type="ECO:0000256" key="1">
    <source>
        <dbReference type="ARBA" id="ARBA00001966"/>
    </source>
</evidence>
<dbReference type="Pfam" id="PF00694">
    <property type="entry name" value="Aconitase_C"/>
    <property type="match status" value="1"/>
</dbReference>
<dbReference type="Gene3D" id="3.20.19.10">
    <property type="entry name" value="Aconitase, domain 4"/>
    <property type="match status" value="1"/>
</dbReference>
<feature type="domain" description="Aconitase A/isopropylmalate dehydratase small subunit swivel" evidence="15">
    <location>
        <begin position="715"/>
        <end position="844"/>
    </location>
</feature>
<dbReference type="RefSeq" id="WP_211927304.1">
    <property type="nucleotide sequence ID" value="NZ_JAGQFT020000001.1"/>
</dbReference>
<evidence type="ECO:0000313" key="18">
    <source>
        <dbReference type="Proteomes" id="UP000675747"/>
    </source>
</evidence>
<dbReference type="GO" id="GO:0046872">
    <property type="term" value="F:metal ion binding"/>
    <property type="evidence" value="ECO:0007669"/>
    <property type="project" value="UniProtKB-KW"/>
</dbReference>
<dbReference type="FunFam" id="3.30.499.10:FF:000002">
    <property type="entry name" value="Aconitate hydratase"/>
    <property type="match status" value="1"/>
</dbReference>
<organism evidence="16">
    <name type="scientific">Coralloluteibacterium stylophorae</name>
    <dbReference type="NCBI Taxonomy" id="1776034"/>
    <lineage>
        <taxon>Bacteria</taxon>
        <taxon>Pseudomonadati</taxon>
        <taxon>Pseudomonadota</taxon>
        <taxon>Gammaproteobacteria</taxon>
        <taxon>Lysobacterales</taxon>
        <taxon>Lysobacteraceae</taxon>
        <taxon>Coralloluteibacterium</taxon>
    </lineage>
</organism>
<dbReference type="AlphaFoldDB" id="A0A8J8AZ58"/>
<sequence>MSDSFATRSTLDVDGTSYTYFSLPKLGERFDIERLPYSMKILLENLLRCEDGGVTVGKEHIEAVANWQAKAEPDTEIAFMPARVVLQDFTGVPCVVDLAAMRDAVKQLGGNPDDINPLIPSELVIDHSVQVDVFGKPEALDLNGKIEFQRNKERYSFLRWGQKAFHNFKVVPPNTGIVHQVNLEHLARVVMSSEKDGERFAYPDTVFGTDSHTTMINGIGVLGWGVGGIEAEAAMLGQPSSMLIPQVVGFKLTGRLPEGATATDLVLTVTQMLRKHGVVGKFVEFFGDGLASLPLADRATIGNMAPEYGATCGIFPVDAEALNYLRLSGRDEAQIRLVEAYARAQGLWHEPGSPEPEYSATLHLDMGDVKPSLAGPKRPQDRVLLSDMQKNFRDSLAPFAEARARKRDTQRQEARYANEGGGGTAVGARESQAEERQVAGGIEGITDGSVVIAAITSCTNTSNPAVMLGAGLLARNAAKLGLKVKPWVKTSLGPGSLVVTDYLKKAGVMDDLEKLGFYLVGYGCTTCIGNSGPLPEDVSAAIAAGDLVVSSVLSGNRNFEGRVHPEVKMNYLASPPLVVAYAIAGTTDIDLTTQPLGTGSDGREVYLKDIWPSNKEIGDTIAATIGPEMFSKNYADVFKGDTRWAQIDSPDGDAYAWDEASTYIKNPPYFEGMSMDTGAIEDIHGARVLGLFGDSITTDHISPAGNIKKDSPAGRFLQSRGVQPADFNSYGSRRGNDDVMVRGTFANIRIKNLMFGGEEGGNTLYFGKDGDGEKMPIYDAAMKYQADGTPLVVLAGKEYGTGSSRDWAAKGTMLLGVKAVIAESFERIHRSNLVGMGVLPLQFLDGQNAQVLGLDGSETFDVTGLEDGASKEAEVLARSKDGTETRFRVAVMLLTPKEVEYFRHGGILHFVLRQLAARSKAA</sequence>
<dbReference type="Gene3D" id="3.30.499.10">
    <property type="entry name" value="Aconitase, domain 3"/>
    <property type="match status" value="2"/>
</dbReference>
<dbReference type="PANTHER" id="PTHR11670">
    <property type="entry name" value="ACONITASE/IRON-RESPONSIVE ELEMENT FAMILY MEMBER"/>
    <property type="match status" value="1"/>
</dbReference>
<comment type="cofactor">
    <cofactor evidence="1">
        <name>[4Fe-4S] cluster</name>
        <dbReference type="ChEBI" id="CHEBI:49883"/>
    </cofactor>
</comment>
<keyword evidence="5" id="KW-0816">Tricarboxylic acid cycle</keyword>
<dbReference type="EC" id="4.2.1.3" evidence="12"/>
<feature type="domain" description="Aconitase/3-isopropylmalate dehydratase large subunit alpha/beta/alpha" evidence="14">
    <location>
        <begin position="67"/>
        <end position="585"/>
    </location>
</feature>
<dbReference type="InterPro" id="IPR006249">
    <property type="entry name" value="Aconitase/IRP2"/>
</dbReference>
<dbReference type="InterPro" id="IPR000573">
    <property type="entry name" value="AconitaseA/IPMdHydase_ssu_swvl"/>
</dbReference>
<dbReference type="CDD" id="cd01586">
    <property type="entry name" value="AcnA_IRP"/>
    <property type="match status" value="1"/>
</dbReference>
<comment type="pathway">
    <text evidence="2">Carbohydrate metabolism; tricarboxylic acid cycle; isocitrate from oxaloacetate: step 2/2.</text>
</comment>
<dbReference type="InterPro" id="IPR015931">
    <property type="entry name" value="Acnase/IPM_dHydase_lsu_aba_1/3"/>
</dbReference>
<feature type="compositionally biased region" description="Basic and acidic residues" evidence="13">
    <location>
        <begin position="407"/>
        <end position="416"/>
    </location>
</feature>
<feature type="region of interest" description="Disordered" evidence="13">
    <location>
        <begin position="396"/>
        <end position="437"/>
    </location>
</feature>
<dbReference type="GO" id="GO:0003723">
    <property type="term" value="F:RNA binding"/>
    <property type="evidence" value="ECO:0007669"/>
    <property type="project" value="UniProtKB-KW"/>
</dbReference>
<dbReference type="InterPro" id="IPR036008">
    <property type="entry name" value="Aconitase_4Fe-4S_dom"/>
</dbReference>
<dbReference type="NCBIfam" id="TIGR01341">
    <property type="entry name" value="aconitase_1"/>
    <property type="match status" value="1"/>
</dbReference>
<evidence type="ECO:0000259" key="15">
    <source>
        <dbReference type="Pfam" id="PF00694"/>
    </source>
</evidence>
<evidence type="ECO:0000256" key="10">
    <source>
        <dbReference type="ARBA" id="ARBA00023239"/>
    </source>
</evidence>